<protein>
    <recommendedName>
        <fullName evidence="3">GIY-YIG domain-containing protein</fullName>
    </recommendedName>
</protein>
<evidence type="ECO:0000313" key="1">
    <source>
        <dbReference type="EMBL" id="KAJ8024103.1"/>
    </source>
</evidence>
<dbReference type="PANTHER" id="PTHR21301:SF10">
    <property type="entry name" value="REVERSE TRANSCRIPTASE DOMAIN-CONTAINING PROTEIN"/>
    <property type="match status" value="1"/>
</dbReference>
<keyword evidence="2" id="KW-1185">Reference proteome</keyword>
<name>A0A9Q0YK94_HOLLE</name>
<evidence type="ECO:0008006" key="3">
    <source>
        <dbReference type="Google" id="ProtNLM"/>
    </source>
</evidence>
<dbReference type="OrthoDB" id="5988108at2759"/>
<proteinExistence type="predicted"/>
<dbReference type="AlphaFoldDB" id="A0A9Q0YK94"/>
<dbReference type="EMBL" id="JAIZAY010000019">
    <property type="protein sequence ID" value="KAJ8024103.1"/>
    <property type="molecule type" value="Genomic_DNA"/>
</dbReference>
<dbReference type="PANTHER" id="PTHR21301">
    <property type="entry name" value="REVERSE TRANSCRIPTASE"/>
    <property type="match status" value="1"/>
</dbReference>
<gene>
    <name evidence="1" type="ORF">HOLleu_36733</name>
</gene>
<organism evidence="1 2">
    <name type="scientific">Holothuria leucospilota</name>
    <name type="common">Black long sea cucumber</name>
    <name type="synonym">Mertensiothuria leucospilota</name>
    <dbReference type="NCBI Taxonomy" id="206669"/>
    <lineage>
        <taxon>Eukaryota</taxon>
        <taxon>Metazoa</taxon>
        <taxon>Echinodermata</taxon>
        <taxon>Eleutherozoa</taxon>
        <taxon>Echinozoa</taxon>
        <taxon>Holothuroidea</taxon>
        <taxon>Aspidochirotacea</taxon>
        <taxon>Aspidochirotida</taxon>
        <taxon>Holothuriidae</taxon>
        <taxon>Holothuria</taxon>
    </lineage>
</organism>
<accession>A0A9Q0YK94</accession>
<sequence length="694" mass="79928">MKRICFNYSMKNIPLPTADAYKEILIEKIESVRKRMRWKAFFYLREDQQGNDADKEIFSYGLMSRKNPPKVAELAHFEDDLWKMVESIEFIKANDSFQRTLQTDVRKNKSSNKIFVFADKTRNVYRTDCNTCQKLLKGNVTAKYKLSRDDATIAFNTELQSIAKKLGIEEHITPMASKQAFIIFKDNKKNFSRKPVCRLINPAKSEMGIVSIHILEQINSTIRANTTPNQWRSTVAVTQWFRNIIDKKRLSVVFFNVVDIYQSICEQLLRDSIQWATQFTHISDSDIEVIMNARKSLLFDSGKAWVKRDTPHNFDLTMRSYDGAKVGELVDLSVLRNLKNHFKNDMIGIYRHNGLAAFKNLTPRKAAKIQVEFSKLFESFGLKLTAQVNLKTVNFLDVTLNLSSGRYQPYSKPSDTTLHVNNRPNHPPTVLKHIPQGVGRPISALSCDKEAFEEASQQFNEALSKSGYDTEIHHTETPVQPSGPFNRRNRKRNIIWSNPPFSKTVKNNVAGHFLRFIAQHFSDNDFLHKIFNQNKVKISYSCMPNIKSIVQVHNNRTLSKSKVSGTADSQKLCNCRRKENCPLHGKCLTRSIVYAADVSTETGTMTYIGMTGGEFKSRYNNHKKTFTNKKYAKDTELSKHIWKLKDSGKKYTIEWRILRYVPPNTNRAQRRCNLCLEEKLAIANASKSGLLNKR</sequence>
<comment type="caution">
    <text evidence="1">The sequence shown here is derived from an EMBL/GenBank/DDBJ whole genome shotgun (WGS) entry which is preliminary data.</text>
</comment>
<evidence type="ECO:0000313" key="2">
    <source>
        <dbReference type="Proteomes" id="UP001152320"/>
    </source>
</evidence>
<reference evidence="1" key="1">
    <citation type="submission" date="2021-10" db="EMBL/GenBank/DDBJ databases">
        <title>Tropical sea cucumber genome reveals ecological adaptation and Cuvierian tubules defense mechanism.</title>
        <authorList>
            <person name="Chen T."/>
        </authorList>
    </citation>
    <scope>NUCLEOTIDE SEQUENCE</scope>
    <source>
        <strain evidence="1">Nanhai2018</strain>
        <tissue evidence="1">Muscle</tissue>
    </source>
</reference>
<dbReference type="Proteomes" id="UP001152320">
    <property type="component" value="Chromosome 19"/>
</dbReference>